<evidence type="ECO:0000313" key="2">
    <source>
        <dbReference type="EMBL" id="CAG8505354.1"/>
    </source>
</evidence>
<gene>
    <name evidence="2" type="ORF">GMARGA_LOCUS2409</name>
</gene>
<reference evidence="2 3" key="1">
    <citation type="submission" date="2021-06" db="EMBL/GenBank/DDBJ databases">
        <authorList>
            <person name="Kallberg Y."/>
            <person name="Tangrot J."/>
            <person name="Rosling A."/>
        </authorList>
    </citation>
    <scope>NUCLEOTIDE SEQUENCE [LARGE SCALE GENOMIC DNA]</scope>
    <source>
        <strain evidence="2 3">120-4 pot B 10/14</strain>
    </source>
</reference>
<feature type="coiled-coil region" evidence="1">
    <location>
        <begin position="28"/>
        <end position="55"/>
    </location>
</feature>
<keyword evidence="3" id="KW-1185">Reference proteome</keyword>
<evidence type="ECO:0000256" key="1">
    <source>
        <dbReference type="SAM" id="Coils"/>
    </source>
</evidence>
<keyword evidence="1" id="KW-0175">Coiled coil</keyword>
<accession>A0ABM8W247</accession>
<organism evidence="2 3">
    <name type="scientific">Gigaspora margarita</name>
    <dbReference type="NCBI Taxonomy" id="4874"/>
    <lineage>
        <taxon>Eukaryota</taxon>
        <taxon>Fungi</taxon>
        <taxon>Fungi incertae sedis</taxon>
        <taxon>Mucoromycota</taxon>
        <taxon>Glomeromycotina</taxon>
        <taxon>Glomeromycetes</taxon>
        <taxon>Diversisporales</taxon>
        <taxon>Gigasporaceae</taxon>
        <taxon>Gigaspora</taxon>
    </lineage>
</organism>
<evidence type="ECO:0000313" key="3">
    <source>
        <dbReference type="Proteomes" id="UP000789901"/>
    </source>
</evidence>
<dbReference type="Proteomes" id="UP000789901">
    <property type="component" value="Unassembled WGS sequence"/>
</dbReference>
<comment type="caution">
    <text evidence="2">The sequence shown here is derived from an EMBL/GenBank/DDBJ whole genome shotgun (WGS) entry which is preliminary data.</text>
</comment>
<sequence length="76" mass="9120">MSNEHEYKNHPEYEDPPDPSELYFQWSADSLENENKQLCREIELLKKENYSLRNTLFFLIAAILKYSKGMCMMLLK</sequence>
<dbReference type="EMBL" id="CAJVQB010000750">
    <property type="protein sequence ID" value="CAG8505354.1"/>
    <property type="molecule type" value="Genomic_DNA"/>
</dbReference>
<name>A0ABM8W247_GIGMA</name>
<protein>
    <submittedName>
        <fullName evidence="2">18598_t:CDS:1</fullName>
    </submittedName>
</protein>
<proteinExistence type="predicted"/>